<keyword evidence="3" id="KW-0560">Oxidoreductase</keyword>
<dbReference type="Gene3D" id="2.102.10.10">
    <property type="entry name" value="Rieske [2Fe-2S] iron-sulphur domain"/>
    <property type="match status" value="1"/>
</dbReference>
<evidence type="ECO:0000256" key="1">
    <source>
        <dbReference type="ARBA" id="ARBA00022714"/>
    </source>
</evidence>
<dbReference type="Pfam" id="PF00355">
    <property type="entry name" value="Rieske"/>
    <property type="match status" value="1"/>
</dbReference>
<evidence type="ECO:0000313" key="7">
    <source>
        <dbReference type="EMBL" id="MDT6983032.1"/>
    </source>
</evidence>
<sequence>MADDGRRRRRLPLSLRRDAVAWERQRPTWRDARPALIAGALKRAQARPSGNWYVVGASRGLGGDRPLGRTVAGQEVVVWRDADGRTVAGPGVCPHLGAPLRDSPVRCGTLVCHWHGLSLKGGPFAGWEPFPAHDDGVLVWVRLDAVGGEEPLDAPVVPRRPVPARALTAVYAGAGVCEPEDVVANRLDPWHGAWFHPYSFVDLTVVDTPDASDGPVGPDEDAFAVDVSFKVAGRLVVPVRAVFTAPEPRTVVMHITEGEGAGSVVETHATPLGPDASGRPRTAVIEAVVAASDRRGFALARAAAPLLRPLVRTASARLWRDDLAYAERRWALRSTGRFPGA</sequence>
<keyword evidence="1" id="KW-0001">2Fe-2S</keyword>
<dbReference type="RefSeq" id="WP_394305738.1">
    <property type="nucleotide sequence ID" value="NZ_JASKMA010000004.1"/>
</dbReference>
<dbReference type="InterPro" id="IPR036922">
    <property type="entry name" value="Rieske_2Fe-2S_sf"/>
</dbReference>
<dbReference type="EMBL" id="JASKMA010000004">
    <property type="protein sequence ID" value="MDT6983032.1"/>
    <property type="molecule type" value="Genomic_DNA"/>
</dbReference>
<dbReference type="InterPro" id="IPR050584">
    <property type="entry name" value="Cholesterol_7-desaturase"/>
</dbReference>
<reference evidence="7 8" key="1">
    <citation type="submission" date="2023-05" db="EMBL/GenBank/DDBJ databases">
        <title>Streptomyces fuscus sp. nov., a brown-black pigment producing actinomyces isolated from dry sand of Sea duck farm.</title>
        <authorList>
            <person name="Xie J."/>
            <person name="Shen N."/>
        </authorList>
    </citation>
    <scope>NUCLEOTIDE SEQUENCE [LARGE SCALE GENOMIC DNA]</scope>
    <source>
        <strain evidence="7 8">CGMCC 4.1745</strain>
    </source>
</reference>
<evidence type="ECO:0000256" key="2">
    <source>
        <dbReference type="ARBA" id="ARBA00022723"/>
    </source>
</evidence>
<gene>
    <name evidence="7" type="ORF">QNO04_06130</name>
</gene>
<evidence type="ECO:0000313" key="8">
    <source>
        <dbReference type="Proteomes" id="UP001249760"/>
    </source>
</evidence>
<keyword evidence="2" id="KW-0479">Metal-binding</keyword>
<dbReference type="Pfam" id="PF19299">
    <property type="entry name" value="DUF5914"/>
    <property type="match status" value="1"/>
</dbReference>
<dbReference type="PROSITE" id="PS51296">
    <property type="entry name" value="RIESKE"/>
    <property type="match status" value="1"/>
</dbReference>
<dbReference type="SUPFAM" id="SSF50022">
    <property type="entry name" value="ISP domain"/>
    <property type="match status" value="1"/>
</dbReference>
<feature type="domain" description="Rieske" evidence="6">
    <location>
        <begin position="52"/>
        <end position="141"/>
    </location>
</feature>
<evidence type="ECO:0000256" key="4">
    <source>
        <dbReference type="ARBA" id="ARBA00023004"/>
    </source>
</evidence>
<evidence type="ECO:0000256" key="3">
    <source>
        <dbReference type="ARBA" id="ARBA00023002"/>
    </source>
</evidence>
<name>A0ABU3JM77_9ACTN</name>
<dbReference type="PANTHER" id="PTHR21266">
    <property type="entry name" value="IRON-SULFUR DOMAIN CONTAINING PROTEIN"/>
    <property type="match status" value="1"/>
</dbReference>
<dbReference type="InterPro" id="IPR017941">
    <property type="entry name" value="Rieske_2Fe-2S"/>
</dbReference>
<proteinExistence type="predicted"/>
<keyword evidence="4" id="KW-0408">Iron</keyword>
<dbReference type="InterPro" id="IPR045612">
    <property type="entry name" value="DUF5914"/>
</dbReference>
<comment type="caution">
    <text evidence="7">The sequence shown here is derived from an EMBL/GenBank/DDBJ whole genome shotgun (WGS) entry which is preliminary data.</text>
</comment>
<dbReference type="Proteomes" id="UP001249760">
    <property type="component" value="Unassembled WGS sequence"/>
</dbReference>
<accession>A0ABU3JM77</accession>
<evidence type="ECO:0000259" key="6">
    <source>
        <dbReference type="PROSITE" id="PS51296"/>
    </source>
</evidence>
<dbReference type="PANTHER" id="PTHR21266:SF60">
    <property type="entry name" value="3-KETOSTEROID-9-ALPHA-MONOOXYGENASE, OXYGENASE COMPONENT"/>
    <property type="match status" value="1"/>
</dbReference>
<keyword evidence="5" id="KW-0411">Iron-sulfur</keyword>
<protein>
    <submittedName>
        <fullName evidence="7">DUF5914 domain-containing protein</fullName>
    </submittedName>
</protein>
<organism evidence="7 8">
    <name type="scientific">Streptomyces lusitanus</name>
    <dbReference type="NCBI Taxonomy" id="68232"/>
    <lineage>
        <taxon>Bacteria</taxon>
        <taxon>Bacillati</taxon>
        <taxon>Actinomycetota</taxon>
        <taxon>Actinomycetes</taxon>
        <taxon>Kitasatosporales</taxon>
        <taxon>Streptomycetaceae</taxon>
        <taxon>Streptomyces</taxon>
    </lineage>
</organism>
<evidence type="ECO:0000256" key="5">
    <source>
        <dbReference type="ARBA" id="ARBA00023014"/>
    </source>
</evidence>
<keyword evidence="8" id="KW-1185">Reference proteome</keyword>